<comment type="caution">
    <text evidence="1">The sequence shown here is derived from an EMBL/GenBank/DDBJ whole genome shotgun (WGS) entry which is preliminary data.</text>
</comment>
<dbReference type="EMBL" id="JAVSJA010000002">
    <property type="protein sequence ID" value="MDT3677195.1"/>
    <property type="molecule type" value="Genomic_DNA"/>
</dbReference>
<proteinExistence type="predicted"/>
<name>A0ABU3HU35_9CHRO</name>
<sequence>MKEFTGTLNLTIEVTVKAKSKDEALLFFDDLYANITIENDGKREIEIVDDNLSLIEFNWELDD</sequence>
<dbReference type="RefSeq" id="WP_312675972.1">
    <property type="nucleotide sequence ID" value="NZ_JAVSJA010000002.1"/>
</dbReference>
<reference evidence="1" key="1">
    <citation type="submission" date="2023-08" db="EMBL/GenBank/DDBJ databases">
        <authorList>
            <person name="Park H.-K."/>
            <person name="Kim I.-S."/>
        </authorList>
    </citation>
    <scope>NUCLEOTIDE SEQUENCE</scope>
    <source>
        <strain evidence="1">NRERC-220</strain>
    </source>
</reference>
<dbReference type="Proteomes" id="UP001180650">
    <property type="component" value="Unassembled WGS sequence"/>
</dbReference>
<evidence type="ECO:0000313" key="2">
    <source>
        <dbReference type="Proteomes" id="UP001180650"/>
    </source>
</evidence>
<keyword evidence="2" id="KW-1185">Reference proteome</keyword>
<accession>A0ABU3HU35</accession>
<evidence type="ECO:0000313" key="1">
    <source>
        <dbReference type="EMBL" id="MDT3677195.1"/>
    </source>
</evidence>
<organism evidence="1 2">
    <name type="scientific">Microcystis wesenbergii NRERC-220</name>
    <dbReference type="NCBI Taxonomy" id="3068991"/>
    <lineage>
        <taxon>Bacteria</taxon>
        <taxon>Bacillati</taxon>
        <taxon>Cyanobacteriota</taxon>
        <taxon>Cyanophyceae</taxon>
        <taxon>Oscillatoriophycideae</taxon>
        <taxon>Chroococcales</taxon>
        <taxon>Microcystaceae</taxon>
        <taxon>Microcystis</taxon>
    </lineage>
</organism>
<protein>
    <submittedName>
        <fullName evidence="1">Uncharacterized protein</fullName>
    </submittedName>
</protein>
<gene>
    <name evidence="1" type="ORF">RAM70_22795</name>
</gene>